<evidence type="ECO:0000313" key="7">
    <source>
        <dbReference type="Proteomes" id="UP000247781"/>
    </source>
</evidence>
<dbReference type="InterPro" id="IPR001647">
    <property type="entry name" value="HTH_TetR"/>
</dbReference>
<evidence type="ECO:0000259" key="5">
    <source>
        <dbReference type="PROSITE" id="PS50977"/>
    </source>
</evidence>
<dbReference type="PANTHER" id="PTHR30055:SF234">
    <property type="entry name" value="HTH-TYPE TRANSCRIPTIONAL REGULATOR BETI"/>
    <property type="match status" value="1"/>
</dbReference>
<dbReference type="PRINTS" id="PR00455">
    <property type="entry name" value="HTHTETR"/>
</dbReference>
<dbReference type="Proteomes" id="UP000247781">
    <property type="component" value="Unassembled WGS sequence"/>
</dbReference>
<name>A0A318HB09_9MYCO</name>
<keyword evidence="3" id="KW-0804">Transcription</keyword>
<dbReference type="GO" id="GO:0003700">
    <property type="term" value="F:DNA-binding transcription factor activity"/>
    <property type="evidence" value="ECO:0007669"/>
    <property type="project" value="TreeGrafter"/>
</dbReference>
<dbReference type="AlphaFoldDB" id="A0A318HB09"/>
<keyword evidence="7" id="KW-1185">Reference proteome</keyword>
<accession>A0A318HB09</accession>
<evidence type="ECO:0000256" key="3">
    <source>
        <dbReference type="ARBA" id="ARBA00023163"/>
    </source>
</evidence>
<reference evidence="6 7" key="2">
    <citation type="submission" date="2018-06" db="EMBL/GenBank/DDBJ databases">
        <title>Sequencing of bacterial isolates from soil warming experiment in Harvard Forest, Massachusetts, USA.</title>
        <authorList>
            <person name="Deangelis K.PhD."/>
        </authorList>
    </citation>
    <scope>NUCLEOTIDE SEQUENCE [LARGE SCALE GENOMIC DNA]</scope>
    <source>
        <strain evidence="6 7">GAS496</strain>
    </source>
</reference>
<organism evidence="6 7">
    <name type="scientific">Mycolicibacterium moriokaense</name>
    <dbReference type="NCBI Taxonomy" id="39691"/>
    <lineage>
        <taxon>Bacteria</taxon>
        <taxon>Bacillati</taxon>
        <taxon>Actinomycetota</taxon>
        <taxon>Actinomycetes</taxon>
        <taxon>Mycobacteriales</taxon>
        <taxon>Mycobacteriaceae</taxon>
        <taxon>Mycolicibacterium</taxon>
    </lineage>
</organism>
<dbReference type="Pfam" id="PF00440">
    <property type="entry name" value="TetR_N"/>
    <property type="match status" value="1"/>
</dbReference>
<feature type="DNA-binding region" description="H-T-H motif" evidence="4">
    <location>
        <begin position="33"/>
        <end position="52"/>
    </location>
</feature>
<keyword evidence="1" id="KW-0805">Transcription regulation</keyword>
<keyword evidence="2 4" id="KW-0238">DNA-binding</keyword>
<evidence type="ECO:0000313" key="6">
    <source>
        <dbReference type="EMBL" id="PXW95921.1"/>
    </source>
</evidence>
<protein>
    <submittedName>
        <fullName evidence="6">TetR family transcriptional regulator</fullName>
    </submittedName>
</protein>
<dbReference type="PROSITE" id="PS50977">
    <property type="entry name" value="HTH_TETR_2"/>
    <property type="match status" value="1"/>
</dbReference>
<dbReference type="PANTHER" id="PTHR30055">
    <property type="entry name" value="HTH-TYPE TRANSCRIPTIONAL REGULATOR RUTR"/>
    <property type="match status" value="1"/>
</dbReference>
<dbReference type="Gene3D" id="1.10.357.10">
    <property type="entry name" value="Tetracycline Repressor, domain 2"/>
    <property type="match status" value="1"/>
</dbReference>
<comment type="caution">
    <text evidence="6">The sequence shown here is derived from an EMBL/GenBank/DDBJ whole genome shotgun (WGS) entry which is preliminary data.</text>
</comment>
<evidence type="ECO:0000256" key="1">
    <source>
        <dbReference type="ARBA" id="ARBA00023015"/>
    </source>
</evidence>
<dbReference type="SUPFAM" id="SSF46689">
    <property type="entry name" value="Homeodomain-like"/>
    <property type="match status" value="1"/>
</dbReference>
<dbReference type="InterPro" id="IPR050109">
    <property type="entry name" value="HTH-type_TetR-like_transc_reg"/>
</dbReference>
<feature type="domain" description="HTH tetR-type" evidence="5">
    <location>
        <begin position="10"/>
        <end position="70"/>
    </location>
</feature>
<dbReference type="RefSeq" id="WP_235658653.1">
    <property type="nucleotide sequence ID" value="NZ_QJJU01000055.1"/>
</dbReference>
<evidence type="ECO:0000256" key="4">
    <source>
        <dbReference type="PROSITE-ProRule" id="PRU00335"/>
    </source>
</evidence>
<gene>
    <name evidence="6" type="ORF">C8E89_1553</name>
</gene>
<reference evidence="7" key="1">
    <citation type="submission" date="2018-05" db="EMBL/GenBank/DDBJ databases">
        <authorList>
            <person name="Deangelis K."/>
            <person name="Huntemann M."/>
            <person name="Clum A."/>
            <person name="Pillay M."/>
            <person name="Palaniappan K."/>
            <person name="Varghese N."/>
            <person name="Mikhailova N."/>
            <person name="Stamatis D."/>
            <person name="Reddy T."/>
            <person name="Daum C."/>
            <person name="Shapiro N."/>
            <person name="Ivanova N."/>
            <person name="Kyrpides N."/>
            <person name="Woyke T."/>
        </authorList>
    </citation>
    <scope>NUCLEOTIDE SEQUENCE [LARGE SCALE GENOMIC DNA]</scope>
    <source>
        <strain evidence="7">GAS496</strain>
    </source>
</reference>
<dbReference type="InterPro" id="IPR009057">
    <property type="entry name" value="Homeodomain-like_sf"/>
</dbReference>
<sequence length="204" mass="22123">MSARRRLAPAQRRELLLDAAEDAFARSGPSAARVEDVAETAGVAVGLLYRHFPSKDAILDAVMQRRTERLDERMQTHLAQLARADVPAASLVSEGLRLWLELVTTEVAEGRWVPLDEPEPCARFRAKTRAVVVARITEAVPDLDAGIAAVIAAALEGVAETTARAWTAQHQPTDVSVLLTIVTNFCLGGLERLGRLLDIDIDLG</sequence>
<evidence type="ECO:0000256" key="2">
    <source>
        <dbReference type="ARBA" id="ARBA00023125"/>
    </source>
</evidence>
<proteinExistence type="predicted"/>
<dbReference type="GO" id="GO:0000976">
    <property type="term" value="F:transcription cis-regulatory region binding"/>
    <property type="evidence" value="ECO:0007669"/>
    <property type="project" value="TreeGrafter"/>
</dbReference>
<dbReference type="EMBL" id="QJJU01000055">
    <property type="protein sequence ID" value="PXW95921.1"/>
    <property type="molecule type" value="Genomic_DNA"/>
</dbReference>